<dbReference type="EMBL" id="RCZI01000008">
    <property type="protein sequence ID" value="TPG23661.1"/>
    <property type="molecule type" value="Genomic_DNA"/>
</dbReference>
<dbReference type="RefSeq" id="WP_140844953.1">
    <property type="nucleotide sequence ID" value="NZ_RCZI01000008.1"/>
</dbReference>
<protein>
    <submittedName>
        <fullName evidence="2">Uncharacterized protein</fullName>
    </submittedName>
</protein>
<evidence type="ECO:0000256" key="1">
    <source>
        <dbReference type="SAM" id="Phobius"/>
    </source>
</evidence>
<reference evidence="2 3" key="1">
    <citation type="journal article" date="2019" name="Environ. Microbiol.">
        <title>Species interactions and distinct microbial communities in high Arctic permafrost affected cryosols are associated with the CH4 and CO2 gas fluxes.</title>
        <authorList>
            <person name="Altshuler I."/>
            <person name="Hamel J."/>
            <person name="Turney S."/>
            <person name="Magnuson E."/>
            <person name="Levesque R."/>
            <person name="Greer C."/>
            <person name="Whyte L.G."/>
        </authorList>
    </citation>
    <scope>NUCLEOTIDE SEQUENCE [LARGE SCALE GENOMIC DNA]</scope>
    <source>
        <strain evidence="2 3">S06.C</strain>
    </source>
</reference>
<feature type="transmembrane region" description="Helical" evidence="1">
    <location>
        <begin position="39"/>
        <end position="58"/>
    </location>
</feature>
<proteinExistence type="predicted"/>
<gene>
    <name evidence="2" type="ORF">EAH82_19920</name>
</gene>
<evidence type="ECO:0000313" key="2">
    <source>
        <dbReference type="EMBL" id="TPG23661.1"/>
    </source>
</evidence>
<dbReference type="Proteomes" id="UP000319212">
    <property type="component" value="Unassembled WGS sequence"/>
</dbReference>
<dbReference type="AlphaFoldDB" id="A0A502DHS4"/>
<sequence>MTTIQARRKLIVILLLCVALGGAVLRHLGAPGTTLRDVGTLLMLLWIPVIGNVIAWLITKVRRKLPTEAAPTTEFDVAQPFRPQVQVELTLRPAAVPAEDLPIAEGEHHCAFVIGNEGFSGKWRVPEGGSFYRGTPQMLEVEFLAPALALPKFAPGVVFRMLVGESFIGDGRVLQPIDAAGPSAA</sequence>
<keyword evidence="1" id="KW-0472">Membrane</keyword>
<keyword evidence="1" id="KW-1133">Transmembrane helix</keyword>
<comment type="caution">
    <text evidence="2">The sequence shown here is derived from an EMBL/GenBank/DDBJ whole genome shotgun (WGS) entry which is preliminary data.</text>
</comment>
<dbReference type="OrthoDB" id="8858118at2"/>
<keyword evidence="1" id="KW-0812">Transmembrane</keyword>
<evidence type="ECO:0000313" key="3">
    <source>
        <dbReference type="Proteomes" id="UP000319212"/>
    </source>
</evidence>
<name>A0A502DHS4_9BURK</name>
<organism evidence="2 3">
    <name type="scientific">Variovorax guangxiensis</name>
    <dbReference type="NCBI Taxonomy" id="1775474"/>
    <lineage>
        <taxon>Bacteria</taxon>
        <taxon>Pseudomonadati</taxon>
        <taxon>Pseudomonadota</taxon>
        <taxon>Betaproteobacteria</taxon>
        <taxon>Burkholderiales</taxon>
        <taxon>Comamonadaceae</taxon>
        <taxon>Variovorax</taxon>
    </lineage>
</organism>
<accession>A0A502DHS4</accession>